<dbReference type="GeneID" id="303185643"/>
<keyword evidence="3" id="KW-1185">Reference proteome</keyword>
<organism evidence="2 3">
    <name type="scientific">Glutamicibacter arilaitensis (strain DSM 16368 / CIP 108037 / IAM 15318 / JCM 13566 / NCIMB 14258 / Re117)</name>
    <name type="common">Arthrobacter arilaitensis</name>
    <dbReference type="NCBI Taxonomy" id="861360"/>
    <lineage>
        <taxon>Bacteria</taxon>
        <taxon>Bacillati</taxon>
        <taxon>Actinomycetota</taxon>
        <taxon>Actinomycetes</taxon>
        <taxon>Micrococcales</taxon>
        <taxon>Micrococcaceae</taxon>
        <taxon>Glutamicibacter</taxon>
    </lineage>
</organism>
<evidence type="ECO:0000313" key="3">
    <source>
        <dbReference type="Proteomes" id="UP000006878"/>
    </source>
</evidence>
<dbReference type="EMBL" id="FQ311875">
    <property type="protein sequence ID" value="CBT76265.1"/>
    <property type="molecule type" value="Genomic_DNA"/>
</dbReference>
<reference evidence="3" key="1">
    <citation type="journal article" date="2010" name="PLoS ONE">
        <title>The Arthrobacter arilaitensis Re117 genome sequence reveals its genetic adaptation to the surface of cheese.</title>
        <authorList>
            <person name="Monnet C."/>
            <person name="Loux V."/>
            <person name="Gibrat J.F."/>
            <person name="Spinnler E."/>
            <person name="Barbe V."/>
            <person name="Vacherie B."/>
            <person name="Gavory F."/>
            <person name="Gourbeyre E."/>
            <person name="Siguier P."/>
            <person name="Chandler M."/>
            <person name="Elleuch R."/>
            <person name="Irlinger F."/>
            <person name="Vallaeys T."/>
        </authorList>
    </citation>
    <scope>NUCLEOTIDE SEQUENCE</scope>
    <source>
        <strain evidence="3">DSM 16368 / CIP 108037 / IAM 15318 / JCM 13566 / Re117</strain>
    </source>
</reference>
<evidence type="ECO:0000313" key="2">
    <source>
        <dbReference type="EMBL" id="CBT76265.1"/>
    </source>
</evidence>
<accession>A0ABP1U358</accession>
<protein>
    <submittedName>
        <fullName evidence="2">Uncharacterized protein</fullName>
    </submittedName>
</protein>
<name>A0ABP1U358_GLUAR</name>
<dbReference type="RefSeq" id="WP_013349388.1">
    <property type="nucleotide sequence ID" value="NC_014550.1"/>
</dbReference>
<sequence>MTNPDFSRPATNSTKETMTNPDFTGKSTETTEAPTVTPAIEKAHPMNRYALTENSHTNPSTGSTYKLPQTLRSITRMLKNHNLDAPQELLNGLASTVIAAKQRVNALNPESNGQYLDNAAQAVLKGEDPQEHLLQHVIWSQTTVGLEQRVEALARANYLQALNSNADNITRQIGKKLFFPALADLASLLDKHPGKQWSLDAAVNAKDFTHAALIEANAHIANKLHDACQLRALLYTPEAFTDEAAYMTLPGFKGNFATDNLQWWVQILDQGHSLWFPTANEWHKATNGEEFSEYRKAEAEALAELNAEAETGVSLN</sequence>
<reference evidence="3" key="2">
    <citation type="submission" date="2010-07" db="EMBL/GenBank/DDBJ databases">
        <title>Complete genome sequence of Arthrobacter arilaitensis (strain DSM 16368 / CIP 108037 / JCM 13566 / Re117).</title>
        <authorList>
            <person name="Genoscope."/>
        </authorList>
    </citation>
    <scope>NUCLEOTIDE SEQUENCE [LARGE SCALE GENOMIC DNA]</scope>
    <source>
        <strain evidence="3">DSM 16368 / CIP 108037 / IAM 15318 / JCM 13566 / Re117</strain>
    </source>
</reference>
<proteinExistence type="predicted"/>
<gene>
    <name evidence="2" type="ordered locus">AARI_20470</name>
</gene>
<feature type="region of interest" description="Disordered" evidence="1">
    <location>
        <begin position="1"/>
        <end position="33"/>
    </location>
</feature>
<evidence type="ECO:0000256" key="1">
    <source>
        <dbReference type="SAM" id="MobiDB-lite"/>
    </source>
</evidence>
<feature type="compositionally biased region" description="Polar residues" evidence="1">
    <location>
        <begin position="1"/>
        <end position="27"/>
    </location>
</feature>
<dbReference type="Proteomes" id="UP000006878">
    <property type="component" value="Chromosome"/>
</dbReference>